<sequence length="95" mass="11025">MSNHQHGKELPLCRNIFAAPFLIDTPSPPPPVIYCFHFSKIFILCVFFSIFDVFNKIISTRFYSSRGRQSLHVGARIPSHEIRVIHQRWEVSIIA</sequence>
<evidence type="ECO:0000313" key="2">
    <source>
        <dbReference type="EMBL" id="KAF6213544.1"/>
    </source>
</evidence>
<keyword evidence="1" id="KW-0812">Transmembrane</keyword>
<name>A0A8S9XY50_APOLU</name>
<feature type="transmembrane region" description="Helical" evidence="1">
    <location>
        <begin position="31"/>
        <end position="54"/>
    </location>
</feature>
<dbReference type="AlphaFoldDB" id="A0A8S9XY50"/>
<evidence type="ECO:0000313" key="3">
    <source>
        <dbReference type="Proteomes" id="UP000466442"/>
    </source>
</evidence>
<accession>A0A8S9XY50</accession>
<reference evidence="2" key="1">
    <citation type="journal article" date="2021" name="Mol. Ecol. Resour.">
        <title>Apolygus lucorum genome provides insights into omnivorousness and mesophyll feeding.</title>
        <authorList>
            <person name="Liu Y."/>
            <person name="Liu H."/>
            <person name="Wang H."/>
            <person name="Huang T."/>
            <person name="Liu B."/>
            <person name="Yang B."/>
            <person name="Yin L."/>
            <person name="Li B."/>
            <person name="Zhang Y."/>
            <person name="Zhang S."/>
            <person name="Jiang F."/>
            <person name="Zhang X."/>
            <person name="Ren Y."/>
            <person name="Wang B."/>
            <person name="Wang S."/>
            <person name="Lu Y."/>
            <person name="Wu K."/>
            <person name="Fan W."/>
            <person name="Wang G."/>
        </authorList>
    </citation>
    <scope>NUCLEOTIDE SEQUENCE</scope>
    <source>
        <strain evidence="2">12Hb</strain>
    </source>
</reference>
<organism evidence="2 3">
    <name type="scientific">Apolygus lucorum</name>
    <name type="common">Small green plant bug</name>
    <name type="synonym">Lygocoris lucorum</name>
    <dbReference type="NCBI Taxonomy" id="248454"/>
    <lineage>
        <taxon>Eukaryota</taxon>
        <taxon>Metazoa</taxon>
        <taxon>Ecdysozoa</taxon>
        <taxon>Arthropoda</taxon>
        <taxon>Hexapoda</taxon>
        <taxon>Insecta</taxon>
        <taxon>Pterygota</taxon>
        <taxon>Neoptera</taxon>
        <taxon>Paraneoptera</taxon>
        <taxon>Hemiptera</taxon>
        <taxon>Heteroptera</taxon>
        <taxon>Panheteroptera</taxon>
        <taxon>Cimicomorpha</taxon>
        <taxon>Miridae</taxon>
        <taxon>Mirini</taxon>
        <taxon>Apolygus</taxon>
    </lineage>
</organism>
<evidence type="ECO:0000256" key="1">
    <source>
        <dbReference type="SAM" id="Phobius"/>
    </source>
</evidence>
<dbReference type="EMBL" id="WIXP02000003">
    <property type="protein sequence ID" value="KAF6213544.1"/>
    <property type="molecule type" value="Genomic_DNA"/>
</dbReference>
<keyword evidence="1" id="KW-0472">Membrane</keyword>
<proteinExistence type="predicted"/>
<protein>
    <submittedName>
        <fullName evidence="2">Uncharacterized protein</fullName>
    </submittedName>
</protein>
<keyword evidence="1" id="KW-1133">Transmembrane helix</keyword>
<gene>
    <name evidence="2" type="ORF">GE061_011264</name>
</gene>
<keyword evidence="3" id="KW-1185">Reference proteome</keyword>
<dbReference type="Proteomes" id="UP000466442">
    <property type="component" value="Unassembled WGS sequence"/>
</dbReference>
<comment type="caution">
    <text evidence="2">The sequence shown here is derived from an EMBL/GenBank/DDBJ whole genome shotgun (WGS) entry which is preliminary data.</text>
</comment>